<dbReference type="InterPro" id="IPR001128">
    <property type="entry name" value="Cyt_P450"/>
</dbReference>
<dbReference type="GO" id="GO:0004497">
    <property type="term" value="F:monooxygenase activity"/>
    <property type="evidence" value="ECO:0007669"/>
    <property type="project" value="UniProtKB-KW"/>
</dbReference>
<organism evidence="10 11">
    <name type="scientific">Capsicum annuum</name>
    <name type="common">Capsicum pepper</name>
    <dbReference type="NCBI Taxonomy" id="4072"/>
    <lineage>
        <taxon>Eukaryota</taxon>
        <taxon>Viridiplantae</taxon>
        <taxon>Streptophyta</taxon>
        <taxon>Embryophyta</taxon>
        <taxon>Tracheophyta</taxon>
        <taxon>Spermatophyta</taxon>
        <taxon>Magnoliopsida</taxon>
        <taxon>eudicotyledons</taxon>
        <taxon>Gunneridae</taxon>
        <taxon>Pentapetalae</taxon>
        <taxon>asterids</taxon>
        <taxon>lamiids</taxon>
        <taxon>Solanales</taxon>
        <taxon>Solanaceae</taxon>
        <taxon>Solanoideae</taxon>
        <taxon>Capsiceae</taxon>
        <taxon>Capsicum</taxon>
    </lineage>
</organism>
<evidence type="ECO:0000256" key="3">
    <source>
        <dbReference type="ARBA" id="ARBA00022617"/>
    </source>
</evidence>
<evidence type="ECO:0000256" key="6">
    <source>
        <dbReference type="ARBA" id="ARBA00023004"/>
    </source>
</evidence>
<dbReference type="PRINTS" id="PR00463">
    <property type="entry name" value="EP450I"/>
</dbReference>
<keyword evidence="3 8" id="KW-0349">Heme</keyword>
<dbReference type="SUPFAM" id="SSF48264">
    <property type="entry name" value="Cytochrome P450"/>
    <property type="match status" value="2"/>
</dbReference>
<evidence type="ECO:0000256" key="5">
    <source>
        <dbReference type="ARBA" id="ARBA00023002"/>
    </source>
</evidence>
<comment type="similarity">
    <text evidence="2 9">Belongs to the cytochrome P450 family.</text>
</comment>
<keyword evidence="6 8" id="KW-0408">Iron</keyword>
<dbReference type="PRINTS" id="PR00385">
    <property type="entry name" value="P450"/>
</dbReference>
<dbReference type="Proteomes" id="UP000222542">
    <property type="component" value="Unassembled WGS sequence"/>
</dbReference>
<dbReference type="Pfam" id="PF00067">
    <property type="entry name" value="p450"/>
    <property type="match status" value="3"/>
</dbReference>
<evidence type="ECO:0000256" key="4">
    <source>
        <dbReference type="ARBA" id="ARBA00022723"/>
    </source>
</evidence>
<dbReference type="GO" id="GO:0016705">
    <property type="term" value="F:oxidoreductase activity, acting on paired donors, with incorporation or reduction of molecular oxygen"/>
    <property type="evidence" value="ECO:0007669"/>
    <property type="project" value="InterPro"/>
</dbReference>
<sequence>MPHITLTNFAKTYGPIISLKLGTKCLVVGSSPSVAKEILKTHDRILSARHVPNAVPSKGSDLDTTSLGWNSGCNSRWRYLRTLCKTELFSAKVLVSQACLREKKVMELDMVNLEEGREDGELKNLVRGIVELASAPNISDFYPIFCKLDIFKDFEYNKFPSNPVKELLSAGSDTITSTIEWAMAELIKNVDSMKKVQEELEIELSDSDYPKESQLLQMSYVQACVKETRRLHPPAPLLLPHRAIETCKIMSYTIPKDTQILVNVWAIARDPSMWEEPEVFRPQRFLSSDMDFKGNDFEFLTFGAGRRICPGLPMAAIEVPLVLASLVHFFDWELPHGKCAAELDMTAKFGHVVYNKFPSNPVKELLSAGSDTTTSTIEWALAELIKNVESMKKVREELEIELSDSDYPKESQLLQMSYVQACVKETLRLHPPAPLLLPHRATETCQIMSYTIPKDAQIMVNVWAITRDPSIWEEPEMFRPRRFLSSDMDFKGNDFEFLPFGAGRRICPGLPMAAIEVPLVLASLVHFFDWELPHGKCTAELDMTEKFGVTLQKKEPLFQIPKARK</sequence>
<dbReference type="OMA" id="PMAAIEV"/>
<keyword evidence="5 9" id="KW-0560">Oxidoreductase</keyword>
<evidence type="ECO:0000256" key="9">
    <source>
        <dbReference type="RuleBase" id="RU000461"/>
    </source>
</evidence>
<reference evidence="10 11" key="2">
    <citation type="journal article" date="2017" name="Genome Biol.">
        <title>New reference genome sequences of hot pepper reveal the massive evolution of plant disease-resistance genes by retroduplication.</title>
        <authorList>
            <person name="Kim S."/>
            <person name="Park J."/>
            <person name="Yeom S.I."/>
            <person name="Kim Y.M."/>
            <person name="Seo E."/>
            <person name="Kim K.T."/>
            <person name="Kim M.S."/>
            <person name="Lee J.M."/>
            <person name="Cheong K."/>
            <person name="Shin H.S."/>
            <person name="Kim S.B."/>
            <person name="Han K."/>
            <person name="Lee J."/>
            <person name="Park M."/>
            <person name="Lee H.A."/>
            <person name="Lee H.Y."/>
            <person name="Lee Y."/>
            <person name="Oh S."/>
            <person name="Lee J.H."/>
            <person name="Choi E."/>
            <person name="Choi E."/>
            <person name="Lee S.E."/>
            <person name="Jeon J."/>
            <person name="Kim H."/>
            <person name="Choi G."/>
            <person name="Song H."/>
            <person name="Lee J."/>
            <person name="Lee S.C."/>
            <person name="Kwon J.K."/>
            <person name="Lee H.Y."/>
            <person name="Koo N."/>
            <person name="Hong Y."/>
            <person name="Kim R.W."/>
            <person name="Kang W.H."/>
            <person name="Huh J.H."/>
            <person name="Kang B.C."/>
            <person name="Yang T.J."/>
            <person name="Lee Y.H."/>
            <person name="Bennetzen J.L."/>
            <person name="Choi D."/>
        </authorList>
    </citation>
    <scope>NUCLEOTIDE SEQUENCE [LARGE SCALE GENOMIC DNA]</scope>
    <source>
        <strain evidence="11">cv. CM334</strain>
    </source>
</reference>
<dbReference type="GO" id="GO:0020037">
    <property type="term" value="F:heme binding"/>
    <property type="evidence" value="ECO:0007669"/>
    <property type="project" value="InterPro"/>
</dbReference>
<comment type="caution">
    <text evidence="10">The sequence shown here is derived from an EMBL/GenBank/DDBJ whole genome shotgun (WGS) entry which is preliminary data.</text>
</comment>
<accession>A0A2G3AE18</accession>
<dbReference type="InterPro" id="IPR036396">
    <property type="entry name" value="Cyt_P450_sf"/>
</dbReference>
<dbReference type="PANTHER" id="PTHR47950:SF6">
    <property type="entry name" value="CYTOCHROME P450"/>
    <property type="match status" value="1"/>
</dbReference>
<dbReference type="InterPro" id="IPR017972">
    <property type="entry name" value="Cyt_P450_CS"/>
</dbReference>
<dbReference type="AlphaFoldDB" id="A0A2G3AE18"/>
<keyword evidence="11" id="KW-1185">Reference proteome</keyword>
<evidence type="ECO:0000256" key="1">
    <source>
        <dbReference type="ARBA" id="ARBA00001971"/>
    </source>
</evidence>
<dbReference type="FunFam" id="1.10.630.10:FF:000126">
    <property type="entry name" value="Predicted protein"/>
    <property type="match status" value="2"/>
</dbReference>
<evidence type="ECO:0000313" key="11">
    <source>
        <dbReference type="Proteomes" id="UP000222542"/>
    </source>
</evidence>
<dbReference type="PROSITE" id="PS00086">
    <property type="entry name" value="CYTOCHROME_P450"/>
    <property type="match status" value="2"/>
</dbReference>
<dbReference type="InterPro" id="IPR002401">
    <property type="entry name" value="Cyt_P450_E_grp-I"/>
</dbReference>
<name>A0A2G3AE18_CAPAN</name>
<keyword evidence="7 9" id="KW-0503">Monooxygenase</keyword>
<dbReference type="EMBL" id="AYRZ02000001">
    <property type="protein sequence ID" value="PHT92489.1"/>
    <property type="molecule type" value="Genomic_DNA"/>
</dbReference>
<protein>
    <submittedName>
        <fullName evidence="10">(S)-N-methylcoclaurine 3'-hydroxylase isozyme 1</fullName>
    </submittedName>
</protein>
<evidence type="ECO:0000256" key="2">
    <source>
        <dbReference type="ARBA" id="ARBA00010617"/>
    </source>
</evidence>
<keyword evidence="4 8" id="KW-0479">Metal-binding</keyword>
<dbReference type="PANTHER" id="PTHR47950">
    <property type="entry name" value="CYTOCHROME P450, FAMILY 76, SUBFAMILY C, POLYPEPTIDE 5-RELATED"/>
    <property type="match status" value="1"/>
</dbReference>
<dbReference type="Gene3D" id="1.10.630.10">
    <property type="entry name" value="Cytochrome P450"/>
    <property type="match status" value="3"/>
</dbReference>
<reference evidence="10 11" key="1">
    <citation type="journal article" date="2014" name="Nat. Genet.">
        <title>Genome sequence of the hot pepper provides insights into the evolution of pungency in Capsicum species.</title>
        <authorList>
            <person name="Kim S."/>
            <person name="Park M."/>
            <person name="Yeom S.I."/>
            <person name="Kim Y.M."/>
            <person name="Lee J.M."/>
            <person name="Lee H.A."/>
            <person name="Seo E."/>
            <person name="Choi J."/>
            <person name="Cheong K."/>
            <person name="Kim K.T."/>
            <person name="Jung K."/>
            <person name="Lee G.W."/>
            <person name="Oh S.K."/>
            <person name="Bae C."/>
            <person name="Kim S.B."/>
            <person name="Lee H.Y."/>
            <person name="Kim S.Y."/>
            <person name="Kim M.S."/>
            <person name="Kang B.C."/>
            <person name="Jo Y.D."/>
            <person name="Yang H.B."/>
            <person name="Jeong H.J."/>
            <person name="Kang W.H."/>
            <person name="Kwon J.K."/>
            <person name="Shin C."/>
            <person name="Lim J.Y."/>
            <person name="Park J.H."/>
            <person name="Huh J.H."/>
            <person name="Kim J.S."/>
            <person name="Kim B.D."/>
            <person name="Cohen O."/>
            <person name="Paran I."/>
            <person name="Suh M.C."/>
            <person name="Lee S.B."/>
            <person name="Kim Y.K."/>
            <person name="Shin Y."/>
            <person name="Noh S.J."/>
            <person name="Park J."/>
            <person name="Seo Y.S."/>
            <person name="Kwon S.Y."/>
            <person name="Kim H.A."/>
            <person name="Park J.M."/>
            <person name="Kim H.J."/>
            <person name="Choi S.B."/>
            <person name="Bosland P.W."/>
            <person name="Reeves G."/>
            <person name="Jo S.H."/>
            <person name="Lee B.W."/>
            <person name="Cho H.T."/>
            <person name="Choi H.S."/>
            <person name="Lee M.S."/>
            <person name="Yu Y."/>
            <person name="Do Choi Y."/>
            <person name="Park B.S."/>
            <person name="van Deynze A."/>
            <person name="Ashrafi H."/>
            <person name="Hill T."/>
            <person name="Kim W.T."/>
            <person name="Pai H.S."/>
            <person name="Ahn H.K."/>
            <person name="Yeam I."/>
            <person name="Giovannoni J.J."/>
            <person name="Rose J.K."/>
            <person name="Sorensen I."/>
            <person name="Lee S.J."/>
            <person name="Kim R.W."/>
            <person name="Choi I.Y."/>
            <person name="Choi B.S."/>
            <person name="Lim J.S."/>
            <person name="Lee Y.H."/>
            <person name="Choi D."/>
        </authorList>
    </citation>
    <scope>NUCLEOTIDE SEQUENCE [LARGE SCALE GENOMIC DNA]</scope>
    <source>
        <strain evidence="11">cv. CM334</strain>
    </source>
</reference>
<proteinExistence type="inferred from homology"/>
<dbReference type="Gramene" id="PHT92489">
    <property type="protein sequence ID" value="PHT92489"/>
    <property type="gene ID" value="T459_00371"/>
</dbReference>
<dbReference type="GO" id="GO:0005506">
    <property type="term" value="F:iron ion binding"/>
    <property type="evidence" value="ECO:0007669"/>
    <property type="project" value="InterPro"/>
</dbReference>
<evidence type="ECO:0000313" key="10">
    <source>
        <dbReference type="EMBL" id="PHT92489.1"/>
    </source>
</evidence>
<evidence type="ECO:0000256" key="8">
    <source>
        <dbReference type="PIRSR" id="PIRSR602401-1"/>
    </source>
</evidence>
<feature type="binding site" description="axial binding residue" evidence="8">
    <location>
        <position position="309"/>
    </location>
    <ligand>
        <name>heme</name>
        <dbReference type="ChEBI" id="CHEBI:30413"/>
    </ligand>
    <ligandPart>
        <name>Fe</name>
        <dbReference type="ChEBI" id="CHEBI:18248"/>
    </ligandPart>
</feature>
<dbReference type="STRING" id="4072.A0A2G3AE18"/>
<comment type="cofactor">
    <cofactor evidence="1 8">
        <name>heme</name>
        <dbReference type="ChEBI" id="CHEBI:30413"/>
    </cofactor>
</comment>
<gene>
    <name evidence="10" type="ORF">T459_00371</name>
</gene>
<evidence type="ECO:0000256" key="7">
    <source>
        <dbReference type="ARBA" id="ARBA00023033"/>
    </source>
</evidence>